<evidence type="ECO:0000313" key="2">
    <source>
        <dbReference type="EMBL" id="CAB4894419.1"/>
    </source>
</evidence>
<dbReference type="EMBL" id="CAFBPQ010000001">
    <property type="protein sequence ID" value="CAB5010971.1"/>
    <property type="molecule type" value="Genomic_DNA"/>
</dbReference>
<dbReference type="Gene3D" id="3.30.1540.10">
    <property type="entry name" value="formyl-coa transferase, domain 3"/>
    <property type="match status" value="1"/>
</dbReference>
<evidence type="ECO:0000313" key="3">
    <source>
        <dbReference type="EMBL" id="CAB4968544.1"/>
    </source>
</evidence>
<dbReference type="SUPFAM" id="SSF89796">
    <property type="entry name" value="CoA-transferase family III (CaiB/BaiF)"/>
    <property type="match status" value="1"/>
</dbReference>
<dbReference type="PANTHER" id="PTHR48228:SF5">
    <property type="entry name" value="ALPHA-METHYLACYL-COA RACEMASE"/>
    <property type="match status" value="1"/>
</dbReference>
<evidence type="ECO:0000313" key="4">
    <source>
        <dbReference type="EMBL" id="CAB5010971.1"/>
    </source>
</evidence>
<evidence type="ECO:0000313" key="1">
    <source>
        <dbReference type="EMBL" id="CAB4723026.1"/>
    </source>
</evidence>
<dbReference type="InterPro" id="IPR050509">
    <property type="entry name" value="CoA-transferase_III"/>
</dbReference>
<dbReference type="InterPro" id="IPR023606">
    <property type="entry name" value="CoA-Trfase_III_dom_1_sf"/>
</dbReference>
<name>A0A6J7FQR4_9ZZZZ</name>
<dbReference type="Pfam" id="PF02515">
    <property type="entry name" value="CoA_transf_3"/>
    <property type="match status" value="1"/>
</dbReference>
<accession>A0A6J7FQR4</accession>
<dbReference type="InterPro" id="IPR044855">
    <property type="entry name" value="CoA-Trfase_III_dom3_sf"/>
</dbReference>
<dbReference type="GO" id="GO:0003824">
    <property type="term" value="F:catalytic activity"/>
    <property type="evidence" value="ECO:0007669"/>
    <property type="project" value="InterPro"/>
</dbReference>
<protein>
    <submittedName>
        <fullName evidence="2">Unannotated protein</fullName>
    </submittedName>
</protein>
<dbReference type="EMBL" id="CAFBMM010000001">
    <property type="protein sequence ID" value="CAB4894419.1"/>
    <property type="molecule type" value="Genomic_DNA"/>
</dbReference>
<sequence>MNPKSSLEPSGGPLAGVRVVELVGLGPGPFCGMLLADLGAQVLRIDRVEAAKAVDRSRPATNAMHRSKQSIGLDLKNRQGVEVFLELCDRSDVAFEVFRPGVAERLGIGPEIVCARNPRLVYGRLTGFGQSGDLASRAGHDIDYLAISGALEQLGRADSPPTPPISMLADFAGGGMLLAYGILAALFARESTGAGQVVDAAMVDGSAMMFTPFYAAQASGFWGPRGTNLLDSGAPFYDTYETADGKWIAVGALEPQFYAAFLIGLELDSTSLPDQNDKSGWPILRERFSSAIKLHTRAEWEERFSGVDACVAPVLTPEEAPLYPHNKERNTFLNIGGVPQPAPAPRFSATPAASPRPPMHPGENTEAVLNDWGIPSEKVAALIERGIII</sequence>
<gene>
    <name evidence="1" type="ORF">UFOPK2683_00780</name>
    <name evidence="2" type="ORF">UFOPK3605_00114</name>
    <name evidence="3" type="ORF">UFOPK3897_00118</name>
    <name evidence="4" type="ORF">UFOPK4121_00041</name>
</gene>
<organism evidence="2">
    <name type="scientific">freshwater metagenome</name>
    <dbReference type="NCBI Taxonomy" id="449393"/>
    <lineage>
        <taxon>unclassified sequences</taxon>
        <taxon>metagenomes</taxon>
        <taxon>ecological metagenomes</taxon>
    </lineage>
</organism>
<dbReference type="InterPro" id="IPR003673">
    <property type="entry name" value="CoA-Trfase_fam_III"/>
</dbReference>
<dbReference type="Gene3D" id="3.40.50.10540">
    <property type="entry name" value="Crotonobetainyl-coa:carnitine coa-transferase, domain 1"/>
    <property type="match status" value="1"/>
</dbReference>
<dbReference type="PANTHER" id="PTHR48228">
    <property type="entry name" value="SUCCINYL-COA--D-CITRAMALATE COA-TRANSFERASE"/>
    <property type="match status" value="1"/>
</dbReference>
<proteinExistence type="predicted"/>
<dbReference type="EMBL" id="CAFBOF010000001">
    <property type="protein sequence ID" value="CAB4968544.1"/>
    <property type="molecule type" value="Genomic_DNA"/>
</dbReference>
<dbReference type="EMBL" id="CAEZYK010000036">
    <property type="protein sequence ID" value="CAB4723026.1"/>
    <property type="molecule type" value="Genomic_DNA"/>
</dbReference>
<reference evidence="2" key="1">
    <citation type="submission" date="2020-05" db="EMBL/GenBank/DDBJ databases">
        <authorList>
            <person name="Chiriac C."/>
            <person name="Salcher M."/>
            <person name="Ghai R."/>
            <person name="Kavagutti S V."/>
        </authorList>
    </citation>
    <scope>NUCLEOTIDE SEQUENCE</scope>
</reference>
<dbReference type="AlphaFoldDB" id="A0A6J7FQR4"/>
<dbReference type="Gene3D" id="3.30.60.110">
    <property type="match status" value="1"/>
</dbReference>